<dbReference type="SUPFAM" id="SSF55248">
    <property type="entry name" value="PCD-like"/>
    <property type="match status" value="1"/>
</dbReference>
<sequence>MTDSITSRQFAHANGVADWHADDGSAWAVFRTGSFAAGARFVDAIAEIADAVNHHPDVDLRYSTVTVRTSSHDAGGLTTRDVDLARRISDAARELELPAEEQRH</sequence>
<evidence type="ECO:0000313" key="7">
    <source>
        <dbReference type="Proteomes" id="UP000189777"/>
    </source>
</evidence>
<dbReference type="NCBIfam" id="NF002017">
    <property type="entry name" value="PRK00823.1-2"/>
    <property type="match status" value="1"/>
</dbReference>
<evidence type="ECO:0000256" key="5">
    <source>
        <dbReference type="ARBA" id="ARBA00023239"/>
    </source>
</evidence>
<dbReference type="Pfam" id="PF01329">
    <property type="entry name" value="Pterin_4a"/>
    <property type="match status" value="1"/>
</dbReference>
<proteinExistence type="inferred from homology"/>
<evidence type="ECO:0000256" key="2">
    <source>
        <dbReference type="ARBA" id="ARBA00006472"/>
    </source>
</evidence>
<comment type="similarity">
    <text evidence="2">Belongs to the pterin-4-alpha-carbinolamine dehydratase family.</text>
</comment>
<keyword evidence="7" id="KW-1185">Reference proteome</keyword>
<dbReference type="Gene3D" id="3.30.1360.20">
    <property type="entry name" value="Transcriptional coactivator/pterin dehydratase"/>
    <property type="match status" value="1"/>
</dbReference>
<reference evidence="6 7" key="1">
    <citation type="submission" date="2017-02" db="EMBL/GenBank/DDBJ databases">
        <authorList>
            <person name="Peterson S.W."/>
        </authorList>
    </citation>
    <scope>NUCLEOTIDE SEQUENCE [LARGE SCALE GENOMIC DNA]</scope>
    <source>
        <strain evidence="6 7">DSM 21481</strain>
    </source>
</reference>
<organism evidence="6 7">
    <name type="scientific">Krasilnikoviella flava</name>
    <dbReference type="NCBI Taxonomy" id="526729"/>
    <lineage>
        <taxon>Bacteria</taxon>
        <taxon>Bacillati</taxon>
        <taxon>Actinomycetota</taxon>
        <taxon>Actinomycetes</taxon>
        <taxon>Micrococcales</taxon>
        <taxon>Promicromonosporaceae</taxon>
        <taxon>Krasilnikoviella</taxon>
    </lineage>
</organism>
<dbReference type="CDD" id="cd00488">
    <property type="entry name" value="PCD_DCoH"/>
    <property type="match status" value="1"/>
</dbReference>
<dbReference type="STRING" id="526729.SAMN04324258_2228"/>
<dbReference type="PANTHER" id="PTHR12599:SF0">
    <property type="entry name" value="PTERIN-4-ALPHA-CARBINOLAMINE DEHYDRATASE"/>
    <property type="match status" value="1"/>
</dbReference>
<dbReference type="PANTHER" id="PTHR12599">
    <property type="entry name" value="PTERIN-4-ALPHA-CARBINOLAMINE DEHYDRATASE"/>
    <property type="match status" value="1"/>
</dbReference>
<name>A0A1T5KPI5_9MICO</name>
<dbReference type="AlphaFoldDB" id="A0A1T5KPI5"/>
<comment type="catalytic activity">
    <reaction evidence="1">
        <text>(4aS,6R)-4a-hydroxy-L-erythro-5,6,7,8-tetrahydrobiopterin = (6R)-L-erythro-6,7-dihydrobiopterin + H2O</text>
        <dbReference type="Rhea" id="RHEA:11920"/>
        <dbReference type="ChEBI" id="CHEBI:15377"/>
        <dbReference type="ChEBI" id="CHEBI:15642"/>
        <dbReference type="ChEBI" id="CHEBI:43120"/>
        <dbReference type="EC" id="4.2.1.96"/>
    </reaction>
</comment>
<dbReference type="Proteomes" id="UP000189777">
    <property type="component" value="Unassembled WGS sequence"/>
</dbReference>
<evidence type="ECO:0000256" key="1">
    <source>
        <dbReference type="ARBA" id="ARBA00001554"/>
    </source>
</evidence>
<dbReference type="OrthoDB" id="15077at2"/>
<evidence type="ECO:0000256" key="4">
    <source>
        <dbReference type="ARBA" id="ARBA00021735"/>
    </source>
</evidence>
<protein>
    <recommendedName>
        <fullName evidence="4">Putative pterin-4-alpha-carbinolamine dehydratase</fullName>
        <ecNumber evidence="3">4.2.1.96</ecNumber>
    </recommendedName>
</protein>
<dbReference type="EC" id="4.2.1.96" evidence="3"/>
<dbReference type="RefSeq" id="WP_079574570.1">
    <property type="nucleotide sequence ID" value="NZ_FUZQ01000004.1"/>
</dbReference>
<keyword evidence="5" id="KW-0456">Lyase</keyword>
<dbReference type="InterPro" id="IPR001533">
    <property type="entry name" value="Pterin_deHydtase"/>
</dbReference>
<dbReference type="InterPro" id="IPR036428">
    <property type="entry name" value="PCD_sf"/>
</dbReference>
<evidence type="ECO:0000313" key="6">
    <source>
        <dbReference type="EMBL" id="SKC65541.1"/>
    </source>
</evidence>
<accession>A0A1T5KPI5</accession>
<dbReference type="GO" id="GO:0006729">
    <property type="term" value="P:tetrahydrobiopterin biosynthetic process"/>
    <property type="evidence" value="ECO:0007669"/>
    <property type="project" value="InterPro"/>
</dbReference>
<evidence type="ECO:0000256" key="3">
    <source>
        <dbReference type="ARBA" id="ARBA00013252"/>
    </source>
</evidence>
<gene>
    <name evidence="6" type="ORF">SAMN04324258_2228</name>
</gene>
<dbReference type="GO" id="GO:0008124">
    <property type="term" value="F:4-alpha-hydroxytetrahydrobiopterin dehydratase activity"/>
    <property type="evidence" value="ECO:0007669"/>
    <property type="project" value="UniProtKB-EC"/>
</dbReference>
<dbReference type="EMBL" id="FUZQ01000004">
    <property type="protein sequence ID" value="SKC65541.1"/>
    <property type="molecule type" value="Genomic_DNA"/>
</dbReference>